<dbReference type="PROSITE" id="PS50043">
    <property type="entry name" value="HTH_LUXR_2"/>
    <property type="match status" value="1"/>
</dbReference>
<evidence type="ECO:0000259" key="5">
    <source>
        <dbReference type="PROSITE" id="PS50043"/>
    </source>
</evidence>
<accession>A0ABW7HYL1</accession>
<evidence type="ECO:0000313" key="7">
    <source>
        <dbReference type="Proteomes" id="UP001607069"/>
    </source>
</evidence>
<evidence type="ECO:0000313" key="6">
    <source>
        <dbReference type="EMBL" id="MFH0250830.1"/>
    </source>
</evidence>
<evidence type="ECO:0000256" key="1">
    <source>
        <dbReference type="ARBA" id="ARBA00023015"/>
    </source>
</evidence>
<dbReference type="InterPro" id="IPR036388">
    <property type="entry name" value="WH-like_DNA-bd_sf"/>
</dbReference>
<dbReference type="PRINTS" id="PR00038">
    <property type="entry name" value="HTHLUXR"/>
</dbReference>
<keyword evidence="2" id="KW-0238">DNA-binding</keyword>
<organism evidence="6 7">
    <name type="scientific">Streptomyces chitinivorans</name>
    <dbReference type="NCBI Taxonomy" id="1257027"/>
    <lineage>
        <taxon>Bacteria</taxon>
        <taxon>Bacillati</taxon>
        <taxon>Actinomycetota</taxon>
        <taxon>Actinomycetes</taxon>
        <taxon>Kitasatosporales</taxon>
        <taxon>Streptomycetaceae</taxon>
        <taxon>Streptomyces</taxon>
    </lineage>
</organism>
<evidence type="ECO:0000256" key="4">
    <source>
        <dbReference type="SAM" id="MobiDB-lite"/>
    </source>
</evidence>
<dbReference type="SMART" id="SM00421">
    <property type="entry name" value="HTH_LUXR"/>
    <property type="match status" value="1"/>
</dbReference>
<dbReference type="PROSITE" id="PS00622">
    <property type="entry name" value="HTH_LUXR_1"/>
    <property type="match status" value="1"/>
</dbReference>
<dbReference type="PANTHER" id="PTHR44688:SF16">
    <property type="entry name" value="DNA-BINDING TRANSCRIPTIONAL ACTIVATOR DEVR_DOSR"/>
    <property type="match status" value="1"/>
</dbReference>
<keyword evidence="1" id="KW-0805">Transcription regulation</keyword>
<dbReference type="InterPro" id="IPR000792">
    <property type="entry name" value="Tscrpt_reg_LuxR_C"/>
</dbReference>
<dbReference type="InterPro" id="IPR016032">
    <property type="entry name" value="Sig_transdc_resp-reg_C-effctor"/>
</dbReference>
<dbReference type="EMBL" id="JBIHMK010000100">
    <property type="protein sequence ID" value="MFH0250830.1"/>
    <property type="molecule type" value="Genomic_DNA"/>
</dbReference>
<dbReference type="SUPFAM" id="SSF46894">
    <property type="entry name" value="C-terminal effector domain of the bipartite response regulators"/>
    <property type="match status" value="1"/>
</dbReference>
<feature type="region of interest" description="Disordered" evidence="4">
    <location>
        <begin position="1"/>
        <end position="39"/>
    </location>
</feature>
<name>A0ABW7HYL1_9ACTN</name>
<keyword evidence="7" id="KW-1185">Reference proteome</keyword>
<comment type="caution">
    <text evidence="6">The sequence shown here is derived from an EMBL/GenBank/DDBJ whole genome shotgun (WGS) entry which is preliminary data.</text>
</comment>
<proteinExistence type="predicted"/>
<dbReference type="Gene3D" id="1.10.10.10">
    <property type="entry name" value="Winged helix-like DNA-binding domain superfamily/Winged helix DNA-binding domain"/>
    <property type="match status" value="1"/>
</dbReference>
<dbReference type="Proteomes" id="UP001607069">
    <property type="component" value="Unassembled WGS sequence"/>
</dbReference>
<gene>
    <name evidence="6" type="ORF">ACG5V6_21775</name>
</gene>
<evidence type="ECO:0000256" key="2">
    <source>
        <dbReference type="ARBA" id="ARBA00023125"/>
    </source>
</evidence>
<feature type="domain" description="HTH luxR-type" evidence="5">
    <location>
        <begin position="37"/>
        <end position="102"/>
    </location>
</feature>
<protein>
    <submittedName>
        <fullName evidence="6">Response regulator transcription factor</fullName>
    </submittedName>
</protein>
<reference evidence="6 7" key="1">
    <citation type="submission" date="2024-10" db="EMBL/GenBank/DDBJ databases">
        <authorList>
            <person name="Cho J.-C."/>
        </authorList>
    </citation>
    <scope>NUCLEOTIDE SEQUENCE [LARGE SCALE GENOMIC DNA]</scope>
    <source>
        <strain evidence="6 7">KCTC29696</strain>
    </source>
</reference>
<evidence type="ECO:0000256" key="3">
    <source>
        <dbReference type="ARBA" id="ARBA00023163"/>
    </source>
</evidence>
<sequence length="121" mass="13077">MITSAAVASGTAAQNNPSVRWASDALRGTPEPAPTRPRVDVSRLTPRERQVFRLVTQGLTNQQISHALMLSEGTVKSYFNRICHKLALRNRVDAVILAYETGITGTMPEHGPAAKISTLPA</sequence>
<dbReference type="CDD" id="cd06170">
    <property type="entry name" value="LuxR_C_like"/>
    <property type="match status" value="1"/>
</dbReference>
<dbReference type="RefSeq" id="WP_279949792.1">
    <property type="nucleotide sequence ID" value="NZ_BAABEN010000008.1"/>
</dbReference>
<dbReference type="PANTHER" id="PTHR44688">
    <property type="entry name" value="DNA-BINDING TRANSCRIPTIONAL ACTIVATOR DEVR_DOSR"/>
    <property type="match status" value="1"/>
</dbReference>
<dbReference type="Pfam" id="PF00196">
    <property type="entry name" value="GerE"/>
    <property type="match status" value="1"/>
</dbReference>
<keyword evidence="3" id="KW-0804">Transcription</keyword>